<dbReference type="Proteomes" id="UP000199690">
    <property type="component" value="Unassembled WGS sequence"/>
</dbReference>
<accession>A0A1H5ZMI2</accession>
<dbReference type="InterPro" id="IPR003778">
    <property type="entry name" value="CT_A_B"/>
</dbReference>
<dbReference type="GO" id="GO:0016787">
    <property type="term" value="F:hydrolase activity"/>
    <property type="evidence" value="ECO:0007669"/>
    <property type="project" value="UniProtKB-KW"/>
</dbReference>
<organism evidence="5 8">
    <name type="scientific">Saccharopolyspora kobensis</name>
    <dbReference type="NCBI Taxonomy" id="146035"/>
    <lineage>
        <taxon>Bacteria</taxon>
        <taxon>Bacillati</taxon>
        <taxon>Actinomycetota</taxon>
        <taxon>Actinomycetes</taxon>
        <taxon>Pseudonocardiales</taxon>
        <taxon>Pseudonocardiaceae</taxon>
        <taxon>Saccharopolyspora</taxon>
    </lineage>
</organism>
<sequence>MADHLVIHRAGLSAVQDLGRFGRSRFGLPVNGALDQFSARVANVLVGNDESAPLVEITMLDFSCTPSTDVLLAVTGAPAEITVGGIRRPQWEPTAVRAGETVTIGGIRLGARVYLALRGSVAAPSLLGSCAPDTILGFGRSLRDDDELAIGSGVPPIDHPVLRHPVFRLGVPVPGFREPWTIDVTDGPDVAEFGASATRLFDAEYTVSPQSNHIGLRMRGDVPQREARGEVLSRGVPVGAVEVPAGEELLVLHRGRGVTAGYPVLAVVTATGLCALGQVRPGQRVRFRKRSVAEAVTAHRAQRDVLRALRQRASTLFDALRLPMPTTSAPASETP</sequence>
<dbReference type="Gene3D" id="2.40.100.10">
    <property type="entry name" value="Cyclophilin-like"/>
    <property type="match status" value="1"/>
</dbReference>
<dbReference type="EMBL" id="FOME01000022">
    <property type="protein sequence ID" value="SFF21837.1"/>
    <property type="molecule type" value="Genomic_DNA"/>
</dbReference>
<dbReference type="SUPFAM" id="SSF50891">
    <property type="entry name" value="Cyclophilin-like"/>
    <property type="match status" value="1"/>
</dbReference>
<reference evidence="7 8" key="1">
    <citation type="submission" date="2016-10" db="EMBL/GenBank/DDBJ databases">
        <authorList>
            <person name="Varghese N."/>
            <person name="Submissions S."/>
        </authorList>
    </citation>
    <scope>NUCLEOTIDE SEQUENCE [LARGE SCALE GENOMIC DNA]</scope>
    <source>
        <strain evidence="8">ATCC 20501</strain>
        <strain evidence="6 7">CGMCC 4.3529</strain>
    </source>
</reference>
<evidence type="ECO:0000313" key="7">
    <source>
        <dbReference type="Proteomes" id="UP000199690"/>
    </source>
</evidence>
<dbReference type="PANTHER" id="PTHR43309:SF3">
    <property type="entry name" value="5-OXOPROLINASE SUBUNIT C"/>
    <property type="match status" value="1"/>
</dbReference>
<dbReference type="Proteomes" id="UP000236729">
    <property type="component" value="Unassembled WGS sequence"/>
</dbReference>
<evidence type="ECO:0000313" key="5">
    <source>
        <dbReference type="EMBL" id="SEG37773.1"/>
    </source>
</evidence>
<protein>
    <submittedName>
        <fullName evidence="5">Biotin-dependent carboxylase uncharacterized domain-containing protein</fullName>
    </submittedName>
</protein>
<dbReference type="GO" id="GO:0005524">
    <property type="term" value="F:ATP binding"/>
    <property type="evidence" value="ECO:0007669"/>
    <property type="project" value="UniProtKB-KW"/>
</dbReference>
<feature type="domain" description="Carboxyltransferase" evidence="4">
    <location>
        <begin position="25"/>
        <end position="306"/>
    </location>
</feature>
<keyword evidence="2" id="KW-0378">Hydrolase</keyword>
<proteinExistence type="predicted"/>
<evidence type="ECO:0000256" key="3">
    <source>
        <dbReference type="ARBA" id="ARBA00022840"/>
    </source>
</evidence>
<dbReference type="SMR" id="A0A1H5ZMI2"/>
<evidence type="ECO:0000313" key="8">
    <source>
        <dbReference type="Proteomes" id="UP000236729"/>
    </source>
</evidence>
<reference evidence="5" key="2">
    <citation type="submission" date="2016-10" db="EMBL/GenBank/DDBJ databases">
        <authorList>
            <person name="de Groot N.N."/>
        </authorList>
    </citation>
    <scope>NUCLEOTIDE SEQUENCE [LARGE SCALE GENOMIC DNA]</scope>
    <source>
        <strain evidence="5">ATCC 20501</strain>
    </source>
</reference>
<evidence type="ECO:0000256" key="2">
    <source>
        <dbReference type="ARBA" id="ARBA00022801"/>
    </source>
</evidence>
<dbReference type="InterPro" id="IPR052708">
    <property type="entry name" value="PxpC"/>
</dbReference>
<dbReference type="SMART" id="SM00797">
    <property type="entry name" value="AHS2"/>
    <property type="match status" value="1"/>
</dbReference>
<dbReference type="Pfam" id="PF02626">
    <property type="entry name" value="CT_A_B"/>
    <property type="match status" value="1"/>
</dbReference>
<accession>A0A1I2GYK6</accession>
<dbReference type="InterPro" id="IPR029000">
    <property type="entry name" value="Cyclophilin-like_dom_sf"/>
</dbReference>
<evidence type="ECO:0000259" key="4">
    <source>
        <dbReference type="SMART" id="SM00797"/>
    </source>
</evidence>
<keyword evidence="7" id="KW-1185">Reference proteome</keyword>
<gene>
    <name evidence="5" type="ORF">SAMN02982929_01905</name>
    <name evidence="6" type="ORF">SAMN05216506_12262</name>
</gene>
<keyword evidence="1" id="KW-0547">Nucleotide-binding</keyword>
<dbReference type="RefSeq" id="WP_093358680.1">
    <property type="nucleotide sequence ID" value="NZ_FNVB01000003.1"/>
</dbReference>
<dbReference type="PANTHER" id="PTHR43309">
    <property type="entry name" value="5-OXOPROLINASE SUBUNIT C"/>
    <property type="match status" value="1"/>
</dbReference>
<evidence type="ECO:0000313" key="6">
    <source>
        <dbReference type="EMBL" id="SFF21837.1"/>
    </source>
</evidence>
<dbReference type="EMBL" id="FNVB01000003">
    <property type="protein sequence ID" value="SEG37773.1"/>
    <property type="molecule type" value="Genomic_DNA"/>
</dbReference>
<name>A0A1H5ZMI2_9PSEU</name>
<evidence type="ECO:0000256" key="1">
    <source>
        <dbReference type="ARBA" id="ARBA00022741"/>
    </source>
</evidence>
<keyword evidence="3" id="KW-0067">ATP-binding</keyword>
<dbReference type="AlphaFoldDB" id="A0A1H5ZMI2"/>